<dbReference type="GO" id="GO:0005829">
    <property type="term" value="C:cytosol"/>
    <property type="evidence" value="ECO:0007669"/>
    <property type="project" value="TreeGrafter"/>
</dbReference>
<dbReference type="EMBL" id="PDSK01000094">
    <property type="protein sequence ID" value="PIE33780.1"/>
    <property type="molecule type" value="Genomic_DNA"/>
</dbReference>
<evidence type="ECO:0000259" key="1">
    <source>
        <dbReference type="PROSITE" id="PS50851"/>
    </source>
</evidence>
<evidence type="ECO:0000313" key="3">
    <source>
        <dbReference type="Proteomes" id="UP000230821"/>
    </source>
</evidence>
<dbReference type="PANTHER" id="PTHR22617:SF23">
    <property type="entry name" value="CHEMOTAXIS PROTEIN CHEW"/>
    <property type="match status" value="1"/>
</dbReference>
<dbReference type="InterPro" id="IPR036061">
    <property type="entry name" value="CheW-like_dom_sf"/>
</dbReference>
<dbReference type="GO" id="GO:0007165">
    <property type="term" value="P:signal transduction"/>
    <property type="evidence" value="ECO:0007669"/>
    <property type="project" value="InterPro"/>
</dbReference>
<evidence type="ECO:0000313" key="2">
    <source>
        <dbReference type="EMBL" id="PIE33780.1"/>
    </source>
</evidence>
<dbReference type="PROSITE" id="PS50851">
    <property type="entry name" value="CHEW"/>
    <property type="match status" value="1"/>
</dbReference>
<dbReference type="InterPro" id="IPR002545">
    <property type="entry name" value="CheW-lke_dom"/>
</dbReference>
<accession>A0A2G6KEH6</accession>
<sequence>MNENEVQLTCFEIHGEKFAFNMEYLVEIVQVRQSEITPYFSPIPIIRGQWDHRGTSVYIIDVRDFFGLHAYGSERETSAASKREAKQESTEKNILVVRIREHIFGLLTDAVSQMQTLSVLYEYPTMISTLPRRYFAGVTIIKNELVLLLAIEKFINSYELDILLGRASEADENASLIR</sequence>
<dbReference type="SMART" id="SM00260">
    <property type="entry name" value="CheW"/>
    <property type="match status" value="1"/>
</dbReference>
<dbReference type="InterPro" id="IPR039315">
    <property type="entry name" value="CheW"/>
</dbReference>
<comment type="caution">
    <text evidence="2">The sequence shown here is derived from an EMBL/GenBank/DDBJ whole genome shotgun (WGS) entry which is preliminary data.</text>
</comment>
<dbReference type="AlphaFoldDB" id="A0A2G6KEH6"/>
<dbReference type="Gene3D" id="2.30.30.40">
    <property type="entry name" value="SH3 Domains"/>
    <property type="match status" value="1"/>
</dbReference>
<organism evidence="2 3">
    <name type="scientific">candidate division KSB3 bacterium</name>
    <dbReference type="NCBI Taxonomy" id="2044937"/>
    <lineage>
        <taxon>Bacteria</taxon>
        <taxon>candidate division KSB3</taxon>
    </lineage>
</organism>
<name>A0A2G6KEH6_9BACT</name>
<dbReference type="SUPFAM" id="SSF50341">
    <property type="entry name" value="CheW-like"/>
    <property type="match status" value="1"/>
</dbReference>
<dbReference type="Pfam" id="PF01584">
    <property type="entry name" value="CheW"/>
    <property type="match status" value="1"/>
</dbReference>
<dbReference type="Gene3D" id="2.40.50.180">
    <property type="entry name" value="CheA-289, Domain 4"/>
    <property type="match status" value="1"/>
</dbReference>
<reference evidence="2 3" key="1">
    <citation type="submission" date="2017-10" db="EMBL/GenBank/DDBJ databases">
        <title>Novel microbial diversity and functional potential in the marine mammal oral microbiome.</title>
        <authorList>
            <person name="Dudek N.K."/>
            <person name="Sun C.L."/>
            <person name="Burstein D."/>
            <person name="Kantor R.S."/>
            <person name="Aliaga Goltsman D.S."/>
            <person name="Bik E.M."/>
            <person name="Thomas B.C."/>
            <person name="Banfield J.F."/>
            <person name="Relman D.A."/>
        </authorList>
    </citation>
    <scope>NUCLEOTIDE SEQUENCE [LARGE SCALE GENOMIC DNA]</scope>
    <source>
        <strain evidence="2">DOLJORAL78_47_16</strain>
    </source>
</reference>
<proteinExistence type="predicted"/>
<dbReference type="Proteomes" id="UP000230821">
    <property type="component" value="Unassembled WGS sequence"/>
</dbReference>
<protein>
    <recommendedName>
        <fullName evidence="1">CheW-like domain-containing protein</fullName>
    </recommendedName>
</protein>
<dbReference type="GO" id="GO:0006935">
    <property type="term" value="P:chemotaxis"/>
    <property type="evidence" value="ECO:0007669"/>
    <property type="project" value="InterPro"/>
</dbReference>
<feature type="domain" description="CheW-like" evidence="1">
    <location>
        <begin position="5"/>
        <end position="160"/>
    </location>
</feature>
<dbReference type="PANTHER" id="PTHR22617">
    <property type="entry name" value="CHEMOTAXIS SENSOR HISTIDINE KINASE-RELATED"/>
    <property type="match status" value="1"/>
</dbReference>
<gene>
    <name evidence="2" type="ORF">CSA56_09710</name>
</gene>